<name>A0A1F6AUL9_9BACT</name>
<sequence length="71" mass="8085">MLNYEHEQQRVIAAIADIFDLEPSHFEVKWNSDNPAEPVEIVGGNVMALAYGRHNIPLDKQDWEVVSLPVK</sequence>
<dbReference type="Proteomes" id="UP000178305">
    <property type="component" value="Unassembled WGS sequence"/>
</dbReference>
<reference evidence="1 2" key="1">
    <citation type="journal article" date="2016" name="Nat. Commun.">
        <title>Thousands of microbial genomes shed light on interconnected biogeochemical processes in an aquifer system.</title>
        <authorList>
            <person name="Anantharaman K."/>
            <person name="Brown C.T."/>
            <person name="Hug L.A."/>
            <person name="Sharon I."/>
            <person name="Castelle C.J."/>
            <person name="Probst A.J."/>
            <person name="Thomas B.C."/>
            <person name="Singh A."/>
            <person name="Wilkins M.J."/>
            <person name="Karaoz U."/>
            <person name="Brodie E.L."/>
            <person name="Williams K.H."/>
            <person name="Hubbard S.S."/>
            <person name="Banfield J.F."/>
        </authorList>
    </citation>
    <scope>NUCLEOTIDE SEQUENCE [LARGE SCALE GENOMIC DNA]</scope>
</reference>
<evidence type="ECO:0000313" key="1">
    <source>
        <dbReference type="EMBL" id="OGG28202.1"/>
    </source>
</evidence>
<accession>A0A1F6AUL9</accession>
<organism evidence="1 2">
    <name type="scientific">Candidatus Gottesmanbacteria bacterium RIFCSPLOWO2_01_FULL_48_11</name>
    <dbReference type="NCBI Taxonomy" id="1798395"/>
    <lineage>
        <taxon>Bacteria</taxon>
        <taxon>Candidatus Gottesmaniibacteriota</taxon>
    </lineage>
</organism>
<dbReference type="AlphaFoldDB" id="A0A1F6AUL9"/>
<gene>
    <name evidence="1" type="ORF">A3A64_00155</name>
</gene>
<dbReference type="EMBL" id="MFJY01000021">
    <property type="protein sequence ID" value="OGG28202.1"/>
    <property type="molecule type" value="Genomic_DNA"/>
</dbReference>
<protein>
    <submittedName>
        <fullName evidence="1">Uncharacterized protein</fullName>
    </submittedName>
</protein>
<evidence type="ECO:0000313" key="2">
    <source>
        <dbReference type="Proteomes" id="UP000178305"/>
    </source>
</evidence>
<comment type="caution">
    <text evidence="1">The sequence shown here is derived from an EMBL/GenBank/DDBJ whole genome shotgun (WGS) entry which is preliminary data.</text>
</comment>
<proteinExistence type="predicted"/>